<feature type="non-terminal residue" evidence="4">
    <location>
        <position position="141"/>
    </location>
</feature>
<dbReference type="EMBL" id="OX459962">
    <property type="protein sequence ID" value="CAI9166790.1"/>
    <property type="molecule type" value="Genomic_DNA"/>
</dbReference>
<comment type="similarity">
    <text evidence="1 2">Belongs to the SAA family.</text>
</comment>
<reference evidence="4" key="1">
    <citation type="submission" date="2023-04" db="EMBL/GenBank/DDBJ databases">
        <authorList>
            <consortium name="ELIXIR-Norway"/>
        </authorList>
    </citation>
    <scope>NUCLEOTIDE SEQUENCE [LARGE SCALE GENOMIC DNA]</scope>
</reference>
<keyword evidence="2" id="KW-0345">HDL</keyword>
<feature type="signal peptide" evidence="3">
    <location>
        <begin position="1"/>
        <end position="18"/>
    </location>
</feature>
<proteinExistence type="inferred from homology"/>
<keyword evidence="3" id="KW-0732">Signal</keyword>
<dbReference type="Pfam" id="PF00277">
    <property type="entry name" value="SAA"/>
    <property type="match status" value="1"/>
</dbReference>
<dbReference type="Gene3D" id="1.10.132.110">
    <property type="entry name" value="Serum amyloid A protein"/>
    <property type="match status" value="1"/>
</dbReference>
<evidence type="ECO:0000256" key="2">
    <source>
        <dbReference type="RuleBase" id="RU000539"/>
    </source>
</evidence>
<gene>
    <name evidence="4" type="ORF">MRATA1EN1_LOCUS15752</name>
</gene>
<evidence type="ECO:0000313" key="5">
    <source>
        <dbReference type="Proteomes" id="UP001176941"/>
    </source>
</evidence>
<organism evidence="4 5">
    <name type="scientific">Rangifer tarandus platyrhynchus</name>
    <name type="common">Svalbard reindeer</name>
    <dbReference type="NCBI Taxonomy" id="3082113"/>
    <lineage>
        <taxon>Eukaryota</taxon>
        <taxon>Metazoa</taxon>
        <taxon>Chordata</taxon>
        <taxon>Craniata</taxon>
        <taxon>Vertebrata</taxon>
        <taxon>Euteleostomi</taxon>
        <taxon>Mammalia</taxon>
        <taxon>Eutheria</taxon>
        <taxon>Laurasiatheria</taxon>
        <taxon>Artiodactyla</taxon>
        <taxon>Ruminantia</taxon>
        <taxon>Pecora</taxon>
        <taxon>Cervidae</taxon>
        <taxon>Odocoileinae</taxon>
        <taxon>Rangifer</taxon>
    </lineage>
</organism>
<dbReference type="PANTHER" id="PTHR23424:SF31">
    <property type="entry name" value="SERUM AMYLOID A-3 PROTEIN"/>
    <property type="match status" value="1"/>
</dbReference>
<dbReference type="InterPro" id="IPR000096">
    <property type="entry name" value="Serum_amyloid_A"/>
</dbReference>
<sequence length="141" mass="15569">MKLFIGILFCTLIMGVTGEGWYSFFKEAVQGTKDMWRAFSDMREAGYIGADKYFHARGNYNAAQRGPGGVWAAKSWINPLPALFLSSDARETLQGITDPLLKGMTREELREDTKADQFANEWGGAAKTPTTSDLLACLTST</sequence>
<dbReference type="Proteomes" id="UP001176941">
    <property type="component" value="Chromosome 26"/>
</dbReference>
<keyword evidence="5" id="KW-1185">Reference proteome</keyword>
<keyword evidence="2" id="KW-0011">Acute phase</keyword>
<accession>A0ABN8Z090</accession>
<feature type="non-terminal residue" evidence="4">
    <location>
        <position position="1"/>
    </location>
</feature>
<dbReference type="InterPro" id="IPR052464">
    <property type="entry name" value="Synovial_Prolif_Regulator"/>
</dbReference>
<name>A0ABN8Z090_RANTA</name>
<evidence type="ECO:0000256" key="1">
    <source>
        <dbReference type="ARBA" id="ARBA00007745"/>
    </source>
</evidence>
<dbReference type="SMART" id="SM00197">
    <property type="entry name" value="SAA"/>
    <property type="match status" value="1"/>
</dbReference>
<evidence type="ECO:0000256" key="3">
    <source>
        <dbReference type="SAM" id="SignalP"/>
    </source>
</evidence>
<dbReference type="PRINTS" id="PR00306">
    <property type="entry name" value="SERUMAMYLOID"/>
</dbReference>
<protein>
    <recommendedName>
        <fullName evidence="2">Serum amyloid A protein</fullName>
    </recommendedName>
</protein>
<evidence type="ECO:0000313" key="4">
    <source>
        <dbReference type="EMBL" id="CAI9166790.1"/>
    </source>
</evidence>
<dbReference type="PANTHER" id="PTHR23424">
    <property type="entry name" value="SERUM AMYLOID A"/>
    <property type="match status" value="1"/>
</dbReference>
<comment type="function">
    <text evidence="2">Major acute phase reactant. Apolipoprotein of the HDL complex.</text>
</comment>
<feature type="chain" id="PRO_5045081891" description="Serum amyloid A protein" evidence="3">
    <location>
        <begin position="19"/>
        <end position="141"/>
    </location>
</feature>